<proteinExistence type="predicted"/>
<organism evidence="1 2">
    <name type="scientific">Cytobacillus purgationiresistens</name>
    <dbReference type="NCBI Taxonomy" id="863449"/>
    <lineage>
        <taxon>Bacteria</taxon>
        <taxon>Bacillati</taxon>
        <taxon>Bacillota</taxon>
        <taxon>Bacilli</taxon>
        <taxon>Bacillales</taxon>
        <taxon>Bacillaceae</taxon>
        <taxon>Cytobacillus</taxon>
    </lineage>
</organism>
<comment type="caution">
    <text evidence="1">The sequence shown here is derived from an EMBL/GenBank/DDBJ whole genome shotgun (WGS) entry which is preliminary data.</text>
</comment>
<evidence type="ECO:0000313" key="2">
    <source>
        <dbReference type="Proteomes" id="UP001238088"/>
    </source>
</evidence>
<reference evidence="1 2" key="1">
    <citation type="submission" date="2023-07" db="EMBL/GenBank/DDBJ databases">
        <title>Genomic Encyclopedia of Type Strains, Phase IV (KMG-IV): sequencing the most valuable type-strain genomes for metagenomic binning, comparative biology and taxonomic classification.</title>
        <authorList>
            <person name="Goeker M."/>
        </authorList>
    </citation>
    <scope>NUCLEOTIDE SEQUENCE [LARGE SCALE GENOMIC DNA]</scope>
    <source>
        <strain evidence="1 2">DSM 23494</strain>
    </source>
</reference>
<gene>
    <name evidence="1" type="ORF">J2S17_005876</name>
</gene>
<sequence length="60" mass="6929">MPRTLGKILLYSRICTVSRQYIVCSFRLVNNPIHNKVIILNKIIRINKGTYVCFGSTVIF</sequence>
<name>A0ABU0ASB6_9BACI</name>
<evidence type="ECO:0000313" key="1">
    <source>
        <dbReference type="EMBL" id="MDQ0273915.1"/>
    </source>
</evidence>
<protein>
    <submittedName>
        <fullName evidence="1">Uncharacterized protein</fullName>
    </submittedName>
</protein>
<dbReference type="Proteomes" id="UP001238088">
    <property type="component" value="Unassembled WGS sequence"/>
</dbReference>
<keyword evidence="2" id="KW-1185">Reference proteome</keyword>
<accession>A0ABU0ASB6</accession>
<dbReference type="EMBL" id="JAUSUB010000059">
    <property type="protein sequence ID" value="MDQ0273915.1"/>
    <property type="molecule type" value="Genomic_DNA"/>
</dbReference>